<evidence type="ECO:0000313" key="5">
    <source>
        <dbReference type="Proteomes" id="UP001500466"/>
    </source>
</evidence>
<dbReference type="Gene3D" id="1.10.1040.10">
    <property type="entry name" value="N-(1-d-carboxylethyl)-l-norvaline Dehydrogenase, domain 2"/>
    <property type="match status" value="1"/>
</dbReference>
<protein>
    <recommendedName>
        <fullName evidence="3">6-phosphogluconate dehydrogenase NADP-binding domain-containing protein</fullName>
    </recommendedName>
</protein>
<dbReference type="PIRSF" id="PIRSF000103">
    <property type="entry name" value="HIBADH"/>
    <property type="match status" value="1"/>
</dbReference>
<comment type="caution">
    <text evidence="4">The sequence shown here is derived from an EMBL/GenBank/DDBJ whole genome shotgun (WGS) entry which is preliminary data.</text>
</comment>
<proteinExistence type="inferred from homology"/>
<evidence type="ECO:0000313" key="4">
    <source>
        <dbReference type="EMBL" id="GAA4975332.1"/>
    </source>
</evidence>
<keyword evidence="5" id="KW-1185">Reference proteome</keyword>
<dbReference type="InterPro" id="IPR036291">
    <property type="entry name" value="NAD(P)-bd_dom_sf"/>
</dbReference>
<dbReference type="Pfam" id="PF03446">
    <property type="entry name" value="NAD_binding_2"/>
    <property type="match status" value="1"/>
</dbReference>
<dbReference type="PANTHER" id="PTHR43580">
    <property type="entry name" value="OXIDOREDUCTASE GLYR1-RELATED"/>
    <property type="match status" value="1"/>
</dbReference>
<evidence type="ECO:0000256" key="1">
    <source>
        <dbReference type="ARBA" id="ARBA00009080"/>
    </source>
</evidence>
<dbReference type="EMBL" id="BAABHS010000017">
    <property type="protein sequence ID" value="GAA4975332.1"/>
    <property type="molecule type" value="Genomic_DNA"/>
</dbReference>
<name>A0ABP9HQ49_9ACTN</name>
<feature type="domain" description="6-phosphogluconate dehydrogenase NADP-binding" evidence="3">
    <location>
        <begin position="12"/>
        <end position="154"/>
    </location>
</feature>
<gene>
    <name evidence="4" type="ORF">GCM10023205_47750</name>
</gene>
<dbReference type="InterPro" id="IPR006115">
    <property type="entry name" value="6PGDH_NADP-bd"/>
</dbReference>
<accession>A0ABP9HQ49</accession>
<sequence length="275" mass="27497">MCAPSVKAMEHIAFLGLGRMGLPMARRLLAAGHPLTVWNRTAARAEPLAAAGARIAADPHDAVADADIVVTMLADPDAVHAVVAAFAPALKPGTRVIEMSTIGPAALRAIAAELPDGVHLVDAPVLGSVDRAEAGELLIYAGGDTDQVTDVLAHLGTVLPCGALGDGAALKLVVINAVVGGVALIGEALALADALGVPAGAAERALAASPLAGPYARATATGSDFAVRLAAKDVRLAADAARLPIAEAVLATLTAFPDVADADLAQVTDRIRARG</sequence>
<dbReference type="InterPro" id="IPR008927">
    <property type="entry name" value="6-PGluconate_DH-like_C_sf"/>
</dbReference>
<dbReference type="Gene3D" id="3.40.50.720">
    <property type="entry name" value="NAD(P)-binding Rossmann-like Domain"/>
    <property type="match status" value="1"/>
</dbReference>
<dbReference type="InterPro" id="IPR051265">
    <property type="entry name" value="HIBADH-related_NP60_sf"/>
</dbReference>
<dbReference type="PANTHER" id="PTHR43580:SF2">
    <property type="entry name" value="CYTOKINE-LIKE NUCLEAR FACTOR N-PAC"/>
    <property type="match status" value="1"/>
</dbReference>
<dbReference type="SUPFAM" id="SSF48179">
    <property type="entry name" value="6-phosphogluconate dehydrogenase C-terminal domain-like"/>
    <property type="match status" value="1"/>
</dbReference>
<organism evidence="4 5">
    <name type="scientific">Yinghuangia aomiensis</name>
    <dbReference type="NCBI Taxonomy" id="676205"/>
    <lineage>
        <taxon>Bacteria</taxon>
        <taxon>Bacillati</taxon>
        <taxon>Actinomycetota</taxon>
        <taxon>Actinomycetes</taxon>
        <taxon>Kitasatosporales</taxon>
        <taxon>Streptomycetaceae</taxon>
        <taxon>Yinghuangia</taxon>
    </lineage>
</organism>
<reference evidence="5" key="1">
    <citation type="journal article" date="2019" name="Int. J. Syst. Evol. Microbiol.">
        <title>The Global Catalogue of Microorganisms (GCM) 10K type strain sequencing project: providing services to taxonomists for standard genome sequencing and annotation.</title>
        <authorList>
            <consortium name="The Broad Institute Genomics Platform"/>
            <consortium name="The Broad Institute Genome Sequencing Center for Infectious Disease"/>
            <person name="Wu L."/>
            <person name="Ma J."/>
        </authorList>
    </citation>
    <scope>NUCLEOTIDE SEQUENCE [LARGE SCALE GENOMIC DNA]</scope>
    <source>
        <strain evidence="5">JCM 17986</strain>
    </source>
</reference>
<evidence type="ECO:0000259" key="3">
    <source>
        <dbReference type="Pfam" id="PF03446"/>
    </source>
</evidence>
<dbReference type="SUPFAM" id="SSF51735">
    <property type="entry name" value="NAD(P)-binding Rossmann-fold domains"/>
    <property type="match status" value="1"/>
</dbReference>
<comment type="similarity">
    <text evidence="1">Belongs to the HIBADH-related family.</text>
</comment>
<keyword evidence="2" id="KW-0560">Oxidoreductase</keyword>
<dbReference type="InterPro" id="IPR015815">
    <property type="entry name" value="HIBADH-related"/>
</dbReference>
<evidence type="ECO:0000256" key="2">
    <source>
        <dbReference type="ARBA" id="ARBA00023002"/>
    </source>
</evidence>
<dbReference type="InterPro" id="IPR013328">
    <property type="entry name" value="6PGD_dom2"/>
</dbReference>
<dbReference type="Proteomes" id="UP001500466">
    <property type="component" value="Unassembled WGS sequence"/>
</dbReference>
<dbReference type="PROSITE" id="PS00895">
    <property type="entry name" value="3_HYDROXYISOBUT_DH"/>
    <property type="match status" value="1"/>
</dbReference>
<dbReference type="InterPro" id="IPR002204">
    <property type="entry name" value="3-OH-isobutyrate_DH-rel_CS"/>
</dbReference>